<reference evidence="7" key="1">
    <citation type="submission" date="2016-03" db="EMBL/GenBank/DDBJ databases">
        <title>Complete genome sequence of the type strain Actinoalloteichus hymeniacidonis DSM 45092.</title>
        <authorList>
            <person name="Schaffert L."/>
            <person name="Albersmeier A."/>
            <person name="Winkler A."/>
            <person name="Kalinowski J."/>
            <person name="Zotchev S."/>
            <person name="Ruckert C."/>
        </authorList>
    </citation>
    <scope>NUCLEOTIDE SEQUENCE [LARGE SCALE GENOMIC DNA]</scope>
    <source>
        <strain evidence="7">HPA177(T) (DSM 45092(T))</strain>
    </source>
</reference>
<keyword evidence="2" id="KW-0805">Transcription regulation</keyword>
<protein>
    <submittedName>
        <fullName evidence="6">Transcriptional regulator</fullName>
    </submittedName>
</protein>
<keyword evidence="7" id="KW-1185">Reference proteome</keyword>
<comment type="similarity">
    <text evidence="1">Belongs to the LysR transcriptional regulatory family.</text>
</comment>
<evidence type="ECO:0000256" key="3">
    <source>
        <dbReference type="ARBA" id="ARBA00023125"/>
    </source>
</evidence>
<accession>A0AAC9HR04</accession>
<dbReference type="PANTHER" id="PTHR30346">
    <property type="entry name" value="TRANSCRIPTIONAL DUAL REGULATOR HCAR-RELATED"/>
    <property type="match status" value="1"/>
</dbReference>
<dbReference type="Proteomes" id="UP000095210">
    <property type="component" value="Chromosome"/>
</dbReference>
<dbReference type="PROSITE" id="PS50931">
    <property type="entry name" value="HTH_LYSR"/>
    <property type="match status" value="1"/>
</dbReference>
<evidence type="ECO:0000259" key="5">
    <source>
        <dbReference type="PROSITE" id="PS50931"/>
    </source>
</evidence>
<dbReference type="Gene3D" id="3.40.190.10">
    <property type="entry name" value="Periplasmic binding protein-like II"/>
    <property type="match status" value="2"/>
</dbReference>
<dbReference type="Pfam" id="PF00126">
    <property type="entry name" value="HTH_1"/>
    <property type="match status" value="1"/>
</dbReference>
<dbReference type="PRINTS" id="PR00039">
    <property type="entry name" value="HTHLYSR"/>
</dbReference>
<dbReference type="InterPro" id="IPR005119">
    <property type="entry name" value="LysR_subst-bd"/>
</dbReference>
<keyword evidence="4" id="KW-0804">Transcription</keyword>
<organism evidence="6 7">
    <name type="scientific">Actinoalloteichus hymeniacidonis</name>
    <dbReference type="NCBI Taxonomy" id="340345"/>
    <lineage>
        <taxon>Bacteria</taxon>
        <taxon>Bacillati</taxon>
        <taxon>Actinomycetota</taxon>
        <taxon>Actinomycetes</taxon>
        <taxon>Pseudonocardiales</taxon>
        <taxon>Pseudonocardiaceae</taxon>
        <taxon>Actinoalloteichus</taxon>
    </lineage>
</organism>
<dbReference type="InterPro" id="IPR036390">
    <property type="entry name" value="WH_DNA-bd_sf"/>
</dbReference>
<feature type="domain" description="HTH lysR-type" evidence="5">
    <location>
        <begin position="11"/>
        <end position="68"/>
    </location>
</feature>
<dbReference type="EMBL" id="CP014859">
    <property type="protein sequence ID" value="AOS63804.1"/>
    <property type="molecule type" value="Genomic_DNA"/>
</dbReference>
<dbReference type="Pfam" id="PF03466">
    <property type="entry name" value="LysR_substrate"/>
    <property type="match status" value="1"/>
</dbReference>
<evidence type="ECO:0000313" key="6">
    <source>
        <dbReference type="EMBL" id="AOS63804.1"/>
    </source>
</evidence>
<evidence type="ECO:0000256" key="4">
    <source>
        <dbReference type="ARBA" id="ARBA00023163"/>
    </source>
</evidence>
<dbReference type="CDD" id="cd08414">
    <property type="entry name" value="PBP2_LTTR_aromatics_like"/>
    <property type="match status" value="1"/>
</dbReference>
<gene>
    <name evidence="6" type="ORF">TL08_14975</name>
</gene>
<dbReference type="InterPro" id="IPR036388">
    <property type="entry name" value="WH-like_DNA-bd_sf"/>
</dbReference>
<dbReference type="GO" id="GO:0032993">
    <property type="term" value="C:protein-DNA complex"/>
    <property type="evidence" value="ECO:0007669"/>
    <property type="project" value="TreeGrafter"/>
</dbReference>
<evidence type="ECO:0000256" key="2">
    <source>
        <dbReference type="ARBA" id="ARBA00023015"/>
    </source>
</evidence>
<dbReference type="PANTHER" id="PTHR30346:SF0">
    <property type="entry name" value="HCA OPERON TRANSCRIPTIONAL ACTIVATOR HCAR"/>
    <property type="match status" value="1"/>
</dbReference>
<dbReference type="Gene3D" id="1.10.10.10">
    <property type="entry name" value="Winged helix-like DNA-binding domain superfamily/Winged helix DNA-binding domain"/>
    <property type="match status" value="1"/>
</dbReference>
<dbReference type="SUPFAM" id="SSF46785">
    <property type="entry name" value="Winged helix' DNA-binding domain"/>
    <property type="match status" value="1"/>
</dbReference>
<dbReference type="KEGG" id="ahm:TL08_14975"/>
<sequence length="315" mass="34344">MDAVLQDQGMLNMRDLQYFTVLADELSFSRAAERLGISQPTLSQTLQRLERSVGGRLIERTTRRSRLTPAGETLVEGARQLLADLVRLERTTQDAAAGRVGSIRVGSVNPAMRVLMPRILRAVRAETPEVEVTLHPSSSHTQLRLLVDGQLEAGILRGREAPAGLALEPLMNEPLYAAVPSQHPVARADVVELADLNGLDFVMAPRDRNPLFYDELIRLFSDARCSPRRILTADDMWAQLAMIAAGNGVAVLPFLFVDHSRDDVVFRPLGLDLDVPLAVVYAPGSPSAAVAAVLRAARAESAGLLDAEHRLDQPD</sequence>
<proteinExistence type="inferred from homology"/>
<dbReference type="SUPFAM" id="SSF53850">
    <property type="entry name" value="Periplasmic binding protein-like II"/>
    <property type="match status" value="1"/>
</dbReference>
<dbReference type="FunFam" id="1.10.10.10:FF:000001">
    <property type="entry name" value="LysR family transcriptional regulator"/>
    <property type="match status" value="1"/>
</dbReference>
<keyword evidence="3" id="KW-0238">DNA-binding</keyword>
<name>A0AAC9HR04_9PSEU</name>
<dbReference type="GO" id="GO:0003677">
    <property type="term" value="F:DNA binding"/>
    <property type="evidence" value="ECO:0007669"/>
    <property type="project" value="UniProtKB-KW"/>
</dbReference>
<evidence type="ECO:0000313" key="7">
    <source>
        <dbReference type="Proteomes" id="UP000095210"/>
    </source>
</evidence>
<dbReference type="GO" id="GO:0003700">
    <property type="term" value="F:DNA-binding transcription factor activity"/>
    <property type="evidence" value="ECO:0007669"/>
    <property type="project" value="InterPro"/>
</dbReference>
<dbReference type="InterPro" id="IPR000847">
    <property type="entry name" value="LysR_HTH_N"/>
</dbReference>
<evidence type="ECO:0000256" key="1">
    <source>
        <dbReference type="ARBA" id="ARBA00009437"/>
    </source>
</evidence>
<dbReference type="AlphaFoldDB" id="A0AAC9HR04"/>